<dbReference type="AlphaFoldDB" id="A0A4Z2F9Z8"/>
<dbReference type="EMBL" id="SRLO01001463">
    <property type="protein sequence ID" value="TNN37624.1"/>
    <property type="molecule type" value="Genomic_DNA"/>
</dbReference>
<keyword evidence="3" id="KW-1185">Reference proteome</keyword>
<organism evidence="2 3">
    <name type="scientific">Liparis tanakae</name>
    <name type="common">Tanaka's snailfish</name>
    <dbReference type="NCBI Taxonomy" id="230148"/>
    <lineage>
        <taxon>Eukaryota</taxon>
        <taxon>Metazoa</taxon>
        <taxon>Chordata</taxon>
        <taxon>Craniata</taxon>
        <taxon>Vertebrata</taxon>
        <taxon>Euteleostomi</taxon>
        <taxon>Actinopterygii</taxon>
        <taxon>Neopterygii</taxon>
        <taxon>Teleostei</taxon>
        <taxon>Neoteleostei</taxon>
        <taxon>Acanthomorphata</taxon>
        <taxon>Eupercaria</taxon>
        <taxon>Perciformes</taxon>
        <taxon>Cottioidei</taxon>
        <taxon>Cottales</taxon>
        <taxon>Liparidae</taxon>
        <taxon>Liparis</taxon>
    </lineage>
</organism>
<evidence type="ECO:0000313" key="2">
    <source>
        <dbReference type="EMBL" id="TNN37624.1"/>
    </source>
</evidence>
<evidence type="ECO:0000256" key="1">
    <source>
        <dbReference type="SAM" id="MobiDB-lite"/>
    </source>
</evidence>
<feature type="compositionally biased region" description="Polar residues" evidence="1">
    <location>
        <begin position="60"/>
        <end position="82"/>
    </location>
</feature>
<feature type="region of interest" description="Disordered" evidence="1">
    <location>
        <begin position="1"/>
        <end position="102"/>
    </location>
</feature>
<dbReference type="Proteomes" id="UP000314294">
    <property type="component" value="Unassembled WGS sequence"/>
</dbReference>
<accession>A0A4Z2F9Z8</accession>
<feature type="compositionally biased region" description="Polar residues" evidence="1">
    <location>
        <begin position="93"/>
        <end position="102"/>
    </location>
</feature>
<name>A0A4Z2F9Z8_9TELE</name>
<reference evidence="2 3" key="1">
    <citation type="submission" date="2019-03" db="EMBL/GenBank/DDBJ databases">
        <title>First draft genome of Liparis tanakae, snailfish: a comprehensive survey of snailfish specific genes.</title>
        <authorList>
            <person name="Kim W."/>
            <person name="Song I."/>
            <person name="Jeong J.-H."/>
            <person name="Kim D."/>
            <person name="Kim S."/>
            <person name="Ryu S."/>
            <person name="Song J.Y."/>
            <person name="Lee S.K."/>
        </authorList>
    </citation>
    <scope>NUCLEOTIDE SEQUENCE [LARGE SCALE GENOMIC DNA]</scope>
    <source>
        <tissue evidence="2">Muscle</tissue>
    </source>
</reference>
<gene>
    <name evidence="2" type="ORF">EYF80_052202</name>
</gene>
<evidence type="ECO:0000313" key="3">
    <source>
        <dbReference type="Proteomes" id="UP000314294"/>
    </source>
</evidence>
<protein>
    <submittedName>
        <fullName evidence="2">Uncharacterized protein</fullName>
    </submittedName>
</protein>
<feature type="compositionally biased region" description="Pro residues" evidence="1">
    <location>
        <begin position="1"/>
        <end position="11"/>
    </location>
</feature>
<proteinExistence type="predicted"/>
<sequence>MRAGATPPPSSSSPGGREQRCAQKGAAASGSPPKTHFIFSEDGDQWLMKGFGSPADISHSARQLSHSTTPQLHNSTLSTLSPRPQHAAPPSGPSQAFTSQQTDTCQAPVLFHLFLLLRTSS</sequence>
<comment type="caution">
    <text evidence="2">The sequence shown here is derived from an EMBL/GenBank/DDBJ whole genome shotgun (WGS) entry which is preliminary data.</text>
</comment>